<sequence length="290" mass="32752">MLLDVKISGAPHLLPGVTTQEIHAYRQRVARPVAELAGYFTGEGHILDEARITQHLFPPLDADIFLSHSSVDGDKAIALAIVLERLGLKVFVDSCVWGNVYDLLKRVDDLRSQKVGGSDAYFYQMTRRTSASVYMVLNAALHRMIDHCEMLLFLDTSSTRVGDVMKDDSCLASPWIFSELRFATQVARRGCVRHTVVSMDNYRDLVSPPQPVIRFSNPGNRHTLPWSTLQGVLHEAKLLPPTTDRDIRVQTVLDEIYRQLDLTPFERHLLGWTGREMEVCGKAGKGRWPR</sequence>
<reference evidence="2" key="1">
    <citation type="journal article" date="2020" name="MBio">
        <title>Horizontal gene transfer to a defensive symbiont with a reduced genome amongst a multipartite beetle microbiome.</title>
        <authorList>
            <person name="Waterworth S.C."/>
            <person name="Florez L.V."/>
            <person name="Rees E.R."/>
            <person name="Hertweck C."/>
            <person name="Kaltenpoth M."/>
            <person name="Kwan J.C."/>
        </authorList>
    </citation>
    <scope>NUCLEOTIDE SEQUENCE [LARGE SCALE GENOMIC DNA]</scope>
</reference>
<dbReference type="AlphaFoldDB" id="A0A7V8FFH3"/>
<dbReference type="Proteomes" id="UP000487117">
    <property type="component" value="Unassembled WGS sequence"/>
</dbReference>
<organism evidence="1 2">
    <name type="scientific">Stenotrophomonas maltophilia</name>
    <name type="common">Pseudomonas maltophilia</name>
    <name type="synonym">Xanthomonas maltophilia</name>
    <dbReference type="NCBI Taxonomy" id="40324"/>
    <lineage>
        <taxon>Bacteria</taxon>
        <taxon>Pseudomonadati</taxon>
        <taxon>Pseudomonadota</taxon>
        <taxon>Gammaproteobacteria</taxon>
        <taxon>Lysobacterales</taxon>
        <taxon>Lysobacteraceae</taxon>
        <taxon>Stenotrophomonas</taxon>
        <taxon>Stenotrophomonas maltophilia group</taxon>
    </lineage>
</organism>
<accession>A0A7V8FFH3</accession>
<evidence type="ECO:0000313" key="1">
    <source>
        <dbReference type="EMBL" id="KAF1014606.1"/>
    </source>
</evidence>
<comment type="caution">
    <text evidence="1">The sequence shown here is derived from an EMBL/GenBank/DDBJ whole genome shotgun (WGS) entry which is preliminary data.</text>
</comment>
<evidence type="ECO:0008006" key="3">
    <source>
        <dbReference type="Google" id="ProtNLM"/>
    </source>
</evidence>
<proteinExistence type="predicted"/>
<gene>
    <name evidence="1" type="ORF">GAK31_02093</name>
</gene>
<name>A0A7V8FFH3_STEMA</name>
<protein>
    <recommendedName>
        <fullName evidence="3">Toll/interleukin-1 receptor domain-containing protein</fullName>
    </recommendedName>
</protein>
<dbReference type="EMBL" id="WNDS01000003">
    <property type="protein sequence ID" value="KAF1014606.1"/>
    <property type="molecule type" value="Genomic_DNA"/>
</dbReference>
<evidence type="ECO:0000313" key="2">
    <source>
        <dbReference type="Proteomes" id="UP000487117"/>
    </source>
</evidence>